<accession>E6W540</accession>
<dbReference type="eggNOG" id="COG3932">
    <property type="taxonomic scope" value="Bacteria"/>
</dbReference>
<dbReference type="Pfam" id="PF06055">
    <property type="entry name" value="ExoD"/>
    <property type="match status" value="1"/>
</dbReference>
<feature type="transmembrane region" description="Helical" evidence="1">
    <location>
        <begin position="60"/>
        <end position="78"/>
    </location>
</feature>
<dbReference type="InParanoid" id="E6W540"/>
<dbReference type="STRING" id="653733.Selin_1281"/>
<dbReference type="PIRSF" id="PIRSF033239">
    <property type="entry name" value="ExoD"/>
    <property type="match status" value="1"/>
</dbReference>
<dbReference type="EMBL" id="CP002432">
    <property type="protein sequence ID" value="ADU66016.1"/>
    <property type="molecule type" value="Genomic_DNA"/>
</dbReference>
<proteinExistence type="predicted"/>
<gene>
    <name evidence="2" type="ordered locus">Selin_1281</name>
</gene>
<dbReference type="Proteomes" id="UP000002572">
    <property type="component" value="Chromosome"/>
</dbReference>
<evidence type="ECO:0000256" key="1">
    <source>
        <dbReference type="SAM" id="Phobius"/>
    </source>
</evidence>
<keyword evidence="3" id="KW-1185">Reference proteome</keyword>
<feature type="transmembrane region" description="Helical" evidence="1">
    <location>
        <begin position="121"/>
        <end position="142"/>
    </location>
</feature>
<dbReference type="AlphaFoldDB" id="E6W540"/>
<keyword evidence="1" id="KW-1133">Transmembrane helix</keyword>
<evidence type="ECO:0000313" key="2">
    <source>
        <dbReference type="EMBL" id="ADU66016.1"/>
    </source>
</evidence>
<dbReference type="PANTHER" id="PTHR41795">
    <property type="entry name" value="EXOPOLYSACCHARIDE SYNTHESIS PROTEIN"/>
    <property type="match status" value="1"/>
</dbReference>
<dbReference type="RefSeq" id="WP_013505897.1">
    <property type="nucleotide sequence ID" value="NC_014836.1"/>
</dbReference>
<dbReference type="OrthoDB" id="484884at2"/>
<dbReference type="InterPro" id="IPR010331">
    <property type="entry name" value="ExoD"/>
</dbReference>
<sequence length="208" mass="23000">MQENNTPIHSLSHDLSTLVDDPDRGTLKLQDVIEQLGSRGFGLLLLLFSFPSALPVPAPGYSIPFGALLLLLGFQLLLQRRTPWFPMFMLNWSIPTAKARNTLHRSARFFAMLERIVKPRYLWTTCSWLRPLSGGIVCTMAFLMLFPIPLTNTLPAIVIFCCGVGMSERDGLFTLAALALGILAVMLYATIIAVLLFYGADALAWLTG</sequence>
<reference evidence="2 3" key="1">
    <citation type="submission" date="2010-12" db="EMBL/GenBank/DDBJ databases">
        <title>Complete sequence of Desulfurispirillum indicum S5.</title>
        <authorList>
            <consortium name="US DOE Joint Genome Institute"/>
            <person name="Lucas S."/>
            <person name="Copeland A."/>
            <person name="Lapidus A."/>
            <person name="Cheng J.-F."/>
            <person name="Goodwin L."/>
            <person name="Pitluck S."/>
            <person name="Chertkov O."/>
            <person name="Held B."/>
            <person name="Detter J.C."/>
            <person name="Han C."/>
            <person name="Tapia R."/>
            <person name="Land M."/>
            <person name="Hauser L."/>
            <person name="Kyrpides N."/>
            <person name="Ivanova N."/>
            <person name="Mikhailova N."/>
            <person name="Haggblom M."/>
            <person name="Rauschenbach I."/>
            <person name="Bini E."/>
            <person name="Woyke T."/>
        </authorList>
    </citation>
    <scope>NUCLEOTIDE SEQUENCE [LARGE SCALE GENOMIC DNA]</scope>
    <source>
        <strain evidence="3">ATCC BAA-1389 / DSM 22839 / S5</strain>
    </source>
</reference>
<name>E6W540_DESIS</name>
<keyword evidence="1" id="KW-0812">Transmembrane</keyword>
<organism evidence="2 3">
    <name type="scientific">Desulfurispirillum indicum (strain ATCC BAA-1389 / DSM 22839 / S5)</name>
    <dbReference type="NCBI Taxonomy" id="653733"/>
    <lineage>
        <taxon>Bacteria</taxon>
        <taxon>Pseudomonadati</taxon>
        <taxon>Chrysiogenota</taxon>
        <taxon>Chrysiogenia</taxon>
        <taxon>Chrysiogenales</taxon>
        <taxon>Chrysiogenaceae</taxon>
        <taxon>Desulfurispirillum</taxon>
    </lineage>
</organism>
<dbReference type="KEGG" id="din:Selin_1281"/>
<dbReference type="HOGENOM" id="CLU_093444_0_1_0"/>
<keyword evidence="1" id="KW-0472">Membrane</keyword>
<evidence type="ECO:0000313" key="3">
    <source>
        <dbReference type="Proteomes" id="UP000002572"/>
    </source>
</evidence>
<dbReference type="PANTHER" id="PTHR41795:SF1">
    <property type="entry name" value="EXOPOLYSACCHARIDE SYNTHESIS PROTEIN"/>
    <property type="match status" value="1"/>
</dbReference>
<feature type="transmembrane region" description="Helical" evidence="1">
    <location>
        <begin position="173"/>
        <end position="198"/>
    </location>
</feature>
<protein>
    <submittedName>
        <fullName evidence="2">Exopolysaccharide synthesis ExoD</fullName>
    </submittedName>
</protein>